<dbReference type="AlphaFoldDB" id="A0A0G4G034"/>
<accession>A0A0G4G034</accession>
<sequence>MDTVHQDLLSSSAAAVGDPVEPGTSRQQGIRLFGDKADPFALAKLLGLGMPEDLPSISFWRTVLTSMLGDNTANELIDAVRQSKEKSLSKTKRETTESQLRQAAEDVRSAVLINTRLGTWELAEGRGCTQEIIRLQLRHLLWSRLSTLVWGCLGAGCVTYSPEIIPFAVQSLSTIPISRLPATASLTGRVQPGGSDAGPHSSLTSGGGVPTIFVPSGQGTGPGGNYAPPSNDSRDRPPAQQRSKKCRWCDDLCTNFGQPRALPFPHLTHECTCDLIPIPCKKPVCFAQNLHHKTGGPTCREEHAKYAEREAARHAGLVSGGRAATVPIVSQAASSHSAAADLSTLLANVLRGAAAMQSV</sequence>
<proteinExistence type="predicted"/>
<feature type="region of interest" description="Disordered" evidence="1">
    <location>
        <begin position="186"/>
        <end position="241"/>
    </location>
</feature>
<dbReference type="EMBL" id="CDMZ01000773">
    <property type="protein sequence ID" value="CEM21204.1"/>
    <property type="molecule type" value="Genomic_DNA"/>
</dbReference>
<reference evidence="2" key="1">
    <citation type="submission" date="2014-11" db="EMBL/GenBank/DDBJ databases">
        <authorList>
            <person name="Otto D Thomas"/>
            <person name="Naeem Raeece"/>
        </authorList>
    </citation>
    <scope>NUCLEOTIDE SEQUENCE</scope>
</reference>
<evidence type="ECO:0000313" key="2">
    <source>
        <dbReference type="EMBL" id="CEM21204.1"/>
    </source>
</evidence>
<dbReference type="PhylomeDB" id="A0A0G4G034"/>
<dbReference type="VEuPathDB" id="CryptoDB:Cvel_523"/>
<name>A0A0G4G034_9ALVE</name>
<evidence type="ECO:0000256" key="1">
    <source>
        <dbReference type="SAM" id="MobiDB-lite"/>
    </source>
</evidence>
<gene>
    <name evidence="2" type="ORF">Cvel_523</name>
</gene>
<organism evidence="2">
    <name type="scientific">Chromera velia CCMP2878</name>
    <dbReference type="NCBI Taxonomy" id="1169474"/>
    <lineage>
        <taxon>Eukaryota</taxon>
        <taxon>Sar</taxon>
        <taxon>Alveolata</taxon>
        <taxon>Colpodellida</taxon>
        <taxon>Chromeraceae</taxon>
        <taxon>Chromera</taxon>
    </lineage>
</organism>
<feature type="region of interest" description="Disordered" evidence="1">
    <location>
        <begin position="1"/>
        <end position="27"/>
    </location>
</feature>
<protein>
    <submittedName>
        <fullName evidence="2">Uncharacterized protein</fullName>
    </submittedName>
</protein>